<evidence type="ECO:0000256" key="1">
    <source>
        <dbReference type="ARBA" id="ARBA00023002"/>
    </source>
</evidence>
<keyword evidence="6" id="KW-1185">Reference proteome</keyword>
<dbReference type="InterPro" id="IPR056798">
    <property type="entry name" value="ADH_Fe_C"/>
</dbReference>
<dbReference type="RefSeq" id="WP_107018664.1">
    <property type="nucleotide sequence ID" value="NZ_KZ679046.1"/>
</dbReference>
<dbReference type="GO" id="GO:0017000">
    <property type="term" value="P:antibiotic biosynthetic process"/>
    <property type="evidence" value="ECO:0007669"/>
    <property type="project" value="InterPro"/>
</dbReference>
<name>A0A2P8Q3N7_9ACTN</name>
<dbReference type="InterPro" id="IPR039697">
    <property type="entry name" value="Alcohol_dehydrogenase_Fe"/>
</dbReference>
<evidence type="ECO:0000256" key="2">
    <source>
        <dbReference type="SAM" id="MobiDB-lite"/>
    </source>
</evidence>
<organism evidence="5 6">
    <name type="scientific">Streptomyces dioscori</name>
    <dbReference type="NCBI Taxonomy" id="2109333"/>
    <lineage>
        <taxon>Bacteria</taxon>
        <taxon>Bacillati</taxon>
        <taxon>Actinomycetota</taxon>
        <taxon>Actinomycetes</taxon>
        <taxon>Kitasatosporales</taxon>
        <taxon>Streptomycetaceae</taxon>
        <taxon>Streptomyces</taxon>
        <taxon>Streptomyces aurantiacus group</taxon>
    </lineage>
</organism>
<evidence type="ECO:0000313" key="6">
    <source>
        <dbReference type="Proteomes" id="UP000240429"/>
    </source>
</evidence>
<dbReference type="Pfam" id="PF25137">
    <property type="entry name" value="ADH_Fe_C"/>
    <property type="match status" value="1"/>
</dbReference>
<reference evidence="5 6" key="1">
    <citation type="submission" date="2018-03" db="EMBL/GenBank/DDBJ databases">
        <title>Streptomyces dioscori sp. nov., a novel endophytic actinobacterium isolated from bulbil of Dioscorea bulbifera L.</title>
        <authorList>
            <person name="Zhikuan W."/>
        </authorList>
    </citation>
    <scope>NUCLEOTIDE SEQUENCE [LARGE SCALE GENOMIC DNA]</scope>
    <source>
        <strain evidence="5 6">A217</strain>
    </source>
</reference>
<dbReference type="GO" id="GO:0046872">
    <property type="term" value="F:metal ion binding"/>
    <property type="evidence" value="ECO:0007669"/>
    <property type="project" value="InterPro"/>
</dbReference>
<comment type="caution">
    <text evidence="5">The sequence shown here is derived from an EMBL/GenBank/DDBJ whole genome shotgun (WGS) entry which is preliminary data.</text>
</comment>
<dbReference type="PANTHER" id="PTHR11496">
    <property type="entry name" value="ALCOHOL DEHYDROGENASE"/>
    <property type="match status" value="1"/>
</dbReference>
<sequence>MTPRTDSTATAAAAHPAPPAHPAEDARPLRLVLRSGCTAMLPEVVADAVVVRDAVVRDTVVREAVAQGAVAQRRPARVAVFATERAYAEAQLPRLLEAHACSRFSAITPNPTLETVLAGARTLAEAPPDLIVAVGGGSTLDVAKAARVLPVRSEAARAALHGDTGLLRGDPPPLVLLPTTAGSGSEVTRFATVYVQGDKRSLDHPSLRADVALVDPDRTHGCPPSVTYPCAFDALAHAVESLWSTRATPHSRALAAPALRELAELTGQPLNRPTDLQRYRLTAAATTAGRAIDLSRTTAGHAFSYWLTHHKRIPHGLACALNLLWLLPYNDRYTAPAVRHRIREVHTLLGASDGESAARALRERLARAGCPVRLAECGLTRGELPAFIEAGLGHRGRAGNNPAALTFDAVHEEVMRHV</sequence>
<feature type="domain" description="Fe-containing alcohol dehydrogenase-like C-terminal" evidence="4">
    <location>
        <begin position="232"/>
        <end position="411"/>
    </location>
</feature>
<dbReference type="InterPro" id="IPR035873">
    <property type="entry name" value="PhpC"/>
</dbReference>
<dbReference type="OrthoDB" id="323926at2"/>
<protein>
    <submittedName>
        <fullName evidence="5">Alcohol dehydrogenase</fullName>
    </submittedName>
</protein>
<dbReference type="AlphaFoldDB" id="A0A2P8Q3N7"/>
<dbReference type="CDD" id="cd08182">
    <property type="entry name" value="HEPD"/>
    <property type="match status" value="1"/>
</dbReference>
<dbReference type="EMBL" id="PYBJ01000016">
    <property type="protein sequence ID" value="PSM40858.1"/>
    <property type="molecule type" value="Genomic_DNA"/>
</dbReference>
<keyword evidence="1" id="KW-0560">Oxidoreductase</keyword>
<dbReference type="PANTHER" id="PTHR11496:SF83">
    <property type="entry name" value="HYDROXYACID-OXOACID TRANSHYDROGENASE, MITOCHONDRIAL"/>
    <property type="match status" value="1"/>
</dbReference>
<dbReference type="SUPFAM" id="SSF56796">
    <property type="entry name" value="Dehydroquinate synthase-like"/>
    <property type="match status" value="1"/>
</dbReference>
<feature type="region of interest" description="Disordered" evidence="2">
    <location>
        <begin position="1"/>
        <end position="25"/>
    </location>
</feature>
<dbReference type="Gene3D" id="3.40.50.1970">
    <property type="match status" value="1"/>
</dbReference>
<dbReference type="GO" id="GO:0004022">
    <property type="term" value="F:alcohol dehydrogenase (NAD+) activity"/>
    <property type="evidence" value="ECO:0007669"/>
    <property type="project" value="TreeGrafter"/>
</dbReference>
<evidence type="ECO:0000313" key="5">
    <source>
        <dbReference type="EMBL" id="PSM40858.1"/>
    </source>
</evidence>
<dbReference type="InterPro" id="IPR001670">
    <property type="entry name" value="ADH_Fe/GldA"/>
</dbReference>
<evidence type="ECO:0000259" key="3">
    <source>
        <dbReference type="Pfam" id="PF00465"/>
    </source>
</evidence>
<dbReference type="Gene3D" id="1.20.1090.10">
    <property type="entry name" value="Dehydroquinate synthase-like - alpha domain"/>
    <property type="match status" value="1"/>
</dbReference>
<feature type="domain" description="Alcohol dehydrogenase iron-type/glycerol dehydrogenase GldA" evidence="3">
    <location>
        <begin position="76"/>
        <end position="216"/>
    </location>
</feature>
<gene>
    <name evidence="5" type="ORF">C6Y14_22860</name>
</gene>
<dbReference type="Pfam" id="PF00465">
    <property type="entry name" value="Fe-ADH"/>
    <property type="match status" value="1"/>
</dbReference>
<evidence type="ECO:0000259" key="4">
    <source>
        <dbReference type="Pfam" id="PF25137"/>
    </source>
</evidence>
<accession>A0A2P8Q3N7</accession>
<proteinExistence type="predicted"/>
<dbReference type="Proteomes" id="UP000240429">
    <property type="component" value="Unassembled WGS sequence"/>
</dbReference>